<evidence type="ECO:0000313" key="2">
    <source>
        <dbReference type="Proteomes" id="UP001149090"/>
    </source>
</evidence>
<dbReference type="EMBL" id="JAPDFW010000124">
    <property type="protein sequence ID" value="KAJ5067918.1"/>
    <property type="molecule type" value="Genomic_DNA"/>
</dbReference>
<evidence type="ECO:0000313" key="1">
    <source>
        <dbReference type="EMBL" id="KAJ5067918.1"/>
    </source>
</evidence>
<accession>A0A9Q0R652</accession>
<dbReference type="Proteomes" id="UP001149090">
    <property type="component" value="Unassembled WGS sequence"/>
</dbReference>
<organism evidence="1 2">
    <name type="scientific">Anaeramoeba ignava</name>
    <name type="common">Anaerobic marine amoeba</name>
    <dbReference type="NCBI Taxonomy" id="1746090"/>
    <lineage>
        <taxon>Eukaryota</taxon>
        <taxon>Metamonada</taxon>
        <taxon>Anaeramoebidae</taxon>
        <taxon>Anaeramoeba</taxon>
    </lineage>
</organism>
<keyword evidence="2" id="KW-1185">Reference proteome</keyword>
<gene>
    <name evidence="1" type="ORF">M0811_12836</name>
</gene>
<name>A0A9Q0R652_ANAIG</name>
<proteinExistence type="predicted"/>
<protein>
    <submittedName>
        <fullName evidence="1">Uncharacterized protein</fullName>
    </submittedName>
</protein>
<comment type="caution">
    <text evidence="1">The sequence shown here is derived from an EMBL/GenBank/DDBJ whole genome shotgun (WGS) entry which is preliminary data.</text>
</comment>
<reference evidence="1" key="1">
    <citation type="submission" date="2022-10" db="EMBL/GenBank/DDBJ databases">
        <title>Novel sulphate-reducing endosymbionts in the free-living metamonad Anaeramoeba.</title>
        <authorList>
            <person name="Jerlstrom-Hultqvist J."/>
            <person name="Cepicka I."/>
            <person name="Gallot-Lavallee L."/>
            <person name="Salas-Leiva D."/>
            <person name="Curtis B.A."/>
            <person name="Zahonova K."/>
            <person name="Pipaliya S."/>
            <person name="Dacks J."/>
            <person name="Roger A.J."/>
        </authorList>
    </citation>
    <scope>NUCLEOTIDE SEQUENCE</scope>
    <source>
        <strain evidence="1">BMAN</strain>
    </source>
</reference>
<dbReference type="AlphaFoldDB" id="A0A9Q0R652"/>
<sequence>MIIFLQNEILNQKIIRTLNLCENFKKYSQNWNEEKKNEEIKQIEKMIKAKRDLKALEKYIPQILIFEYQNNIILREKQIQILSKICEFYENQKLNSNSKV</sequence>